<evidence type="ECO:0008006" key="8">
    <source>
        <dbReference type="Google" id="ProtNLM"/>
    </source>
</evidence>
<gene>
    <name evidence="7" type="ORF">METZ01_LOCUS22210</name>
</gene>
<evidence type="ECO:0000256" key="2">
    <source>
        <dbReference type="ARBA" id="ARBA00022692"/>
    </source>
</evidence>
<feature type="transmembrane region" description="Helical" evidence="6">
    <location>
        <begin position="43"/>
        <end position="63"/>
    </location>
</feature>
<dbReference type="Pfam" id="PF06781">
    <property type="entry name" value="CrgA"/>
    <property type="match status" value="1"/>
</dbReference>
<proteinExistence type="predicted"/>
<dbReference type="InterPro" id="IPR009619">
    <property type="entry name" value="CrgA"/>
</dbReference>
<name>A0A381PQP4_9ZZZZ</name>
<keyword evidence="3 6" id="KW-1133">Transmembrane helix</keyword>
<keyword evidence="1" id="KW-1003">Cell membrane</keyword>
<keyword evidence="2 6" id="KW-0812">Transmembrane</keyword>
<evidence type="ECO:0000256" key="6">
    <source>
        <dbReference type="SAM" id="Phobius"/>
    </source>
</evidence>
<evidence type="ECO:0000313" key="7">
    <source>
        <dbReference type="EMBL" id="SUZ69356.1"/>
    </source>
</evidence>
<dbReference type="EMBL" id="UINC01001060">
    <property type="protein sequence ID" value="SUZ69356.1"/>
    <property type="molecule type" value="Genomic_DNA"/>
</dbReference>
<dbReference type="AlphaFoldDB" id="A0A381PQP4"/>
<protein>
    <recommendedName>
        <fullName evidence="8">Cell division protein CrgA</fullName>
    </recommendedName>
</protein>
<feature type="region of interest" description="Disordered" evidence="5">
    <location>
        <begin position="1"/>
        <end position="33"/>
    </location>
</feature>
<sequence>MRLSSTVMTRPKKTSRLTPKGTRPEGEVVEESLSGDLPPSAAWFGWMILIFLLVGVAVIFSNYMSWLPGSPSSSWILGGLGFVLLGILSATRWR</sequence>
<evidence type="ECO:0000256" key="4">
    <source>
        <dbReference type="ARBA" id="ARBA00023136"/>
    </source>
</evidence>
<organism evidence="7">
    <name type="scientific">marine metagenome</name>
    <dbReference type="NCBI Taxonomy" id="408172"/>
    <lineage>
        <taxon>unclassified sequences</taxon>
        <taxon>metagenomes</taxon>
        <taxon>ecological metagenomes</taxon>
    </lineage>
</organism>
<evidence type="ECO:0000256" key="1">
    <source>
        <dbReference type="ARBA" id="ARBA00022475"/>
    </source>
</evidence>
<evidence type="ECO:0000256" key="3">
    <source>
        <dbReference type="ARBA" id="ARBA00022989"/>
    </source>
</evidence>
<feature type="transmembrane region" description="Helical" evidence="6">
    <location>
        <begin position="75"/>
        <end position="93"/>
    </location>
</feature>
<keyword evidence="4 6" id="KW-0472">Membrane</keyword>
<evidence type="ECO:0000256" key="5">
    <source>
        <dbReference type="SAM" id="MobiDB-lite"/>
    </source>
</evidence>
<reference evidence="7" key="1">
    <citation type="submission" date="2018-05" db="EMBL/GenBank/DDBJ databases">
        <authorList>
            <person name="Lanie J.A."/>
            <person name="Ng W.-L."/>
            <person name="Kazmierczak K.M."/>
            <person name="Andrzejewski T.M."/>
            <person name="Davidsen T.M."/>
            <person name="Wayne K.J."/>
            <person name="Tettelin H."/>
            <person name="Glass J.I."/>
            <person name="Rusch D."/>
            <person name="Podicherti R."/>
            <person name="Tsui H.-C.T."/>
            <person name="Winkler M.E."/>
        </authorList>
    </citation>
    <scope>NUCLEOTIDE SEQUENCE</scope>
</reference>
<accession>A0A381PQP4</accession>